<sequence>MNRSLEFLREQKLNDLNRVFKKYFEENVQLSQKRKNDALRYWEPIVEWIIDYVKKNDDRFASLSRFGSGSYYERAKVREPDEFDLMLIFEDLKFTSMVSFQTGPGMTVQPPLGFIRLRVSENIMKSWQRDSCADAYGRLYASRVKAVFARLVRDAISCMGQDRFVTVKSHGPAVTLQITNRYNGTGYTIDLTLAFKCIDWPREAHEWRMRCRSGWPNQDLVREICQDGCHLVTKQPKGLNIPESEKGLFWRLSFSAAEKELFIHGGHGEASSCRKQVLRIMKTLKKDRNWDQLTSYHLKTIMLYECEAHPNPNQWSSDQLSRRLIGFLRRLEGCLEDENCPHYFIKDINLFEFVSRPKCCELASKVRKFIEGLFEERYLT</sequence>
<reference evidence="6 7" key="1">
    <citation type="submission" date="2022-05" db="EMBL/GenBank/DDBJ databases">
        <authorList>
            <consortium name="Genoscope - CEA"/>
            <person name="William W."/>
        </authorList>
    </citation>
    <scope>NUCLEOTIDE SEQUENCE [LARGE SCALE GENOMIC DNA]</scope>
</reference>
<evidence type="ECO:0000256" key="2">
    <source>
        <dbReference type="ARBA" id="ARBA00008307"/>
    </source>
</evidence>
<feature type="domain" description="Mab-21-like HhH/H2TH-like" evidence="5">
    <location>
        <begin position="273"/>
        <end position="367"/>
    </location>
</feature>
<comment type="caution">
    <text evidence="6">The sequence shown here is derived from an EMBL/GenBank/DDBJ whole genome shotgun (WGS) entry which is preliminary data.</text>
</comment>
<evidence type="ECO:0000256" key="3">
    <source>
        <dbReference type="ARBA" id="ARBA00022840"/>
    </source>
</evidence>
<dbReference type="InterPro" id="IPR024810">
    <property type="entry name" value="MAB21L/cGLR"/>
</dbReference>
<keyword evidence="3" id="KW-0067">ATP-binding</keyword>
<proteinExistence type="inferred from homology"/>
<evidence type="ECO:0000313" key="7">
    <source>
        <dbReference type="Proteomes" id="UP001159427"/>
    </source>
</evidence>
<organism evidence="6 7">
    <name type="scientific">Porites evermanni</name>
    <dbReference type="NCBI Taxonomy" id="104178"/>
    <lineage>
        <taxon>Eukaryota</taxon>
        <taxon>Metazoa</taxon>
        <taxon>Cnidaria</taxon>
        <taxon>Anthozoa</taxon>
        <taxon>Hexacorallia</taxon>
        <taxon>Scleractinia</taxon>
        <taxon>Fungiina</taxon>
        <taxon>Poritidae</taxon>
        <taxon>Porites</taxon>
    </lineage>
</organism>
<dbReference type="Proteomes" id="UP001159427">
    <property type="component" value="Unassembled WGS sequence"/>
</dbReference>
<comment type="cofactor">
    <cofactor evidence="1">
        <name>Mg(2+)</name>
        <dbReference type="ChEBI" id="CHEBI:18420"/>
    </cofactor>
</comment>
<evidence type="ECO:0000256" key="1">
    <source>
        <dbReference type="ARBA" id="ARBA00001946"/>
    </source>
</evidence>
<feature type="domain" description="Mab-21-like nucleotidyltransferase" evidence="4">
    <location>
        <begin position="71"/>
        <end position="262"/>
    </location>
</feature>
<evidence type="ECO:0008006" key="8">
    <source>
        <dbReference type="Google" id="ProtNLM"/>
    </source>
</evidence>
<dbReference type="InterPro" id="IPR046906">
    <property type="entry name" value="Mab-21_HhH/H2TH-like"/>
</dbReference>
<keyword evidence="3" id="KW-0547">Nucleotide-binding</keyword>
<dbReference type="EMBL" id="CALNXI010000141">
    <property type="protein sequence ID" value="CAH3020244.1"/>
    <property type="molecule type" value="Genomic_DNA"/>
</dbReference>
<dbReference type="PANTHER" id="PTHR10656">
    <property type="entry name" value="CELL FATE DETERMINING PROTEIN MAB21-RELATED"/>
    <property type="match status" value="1"/>
</dbReference>
<evidence type="ECO:0000313" key="6">
    <source>
        <dbReference type="EMBL" id="CAH3020244.1"/>
    </source>
</evidence>
<evidence type="ECO:0000259" key="4">
    <source>
        <dbReference type="Pfam" id="PF03281"/>
    </source>
</evidence>
<dbReference type="Gene3D" id="3.30.460.90">
    <property type="match status" value="1"/>
</dbReference>
<evidence type="ECO:0000259" key="5">
    <source>
        <dbReference type="Pfam" id="PF20266"/>
    </source>
</evidence>
<name>A0ABN8LX02_9CNID</name>
<protein>
    <recommendedName>
        <fullName evidence="8">Cyclic GMP-AMP synthase</fullName>
    </recommendedName>
</protein>
<keyword evidence="7" id="KW-1185">Reference proteome</keyword>
<dbReference type="InterPro" id="IPR046903">
    <property type="entry name" value="Mab-21-like_nuc_Trfase"/>
</dbReference>
<comment type="similarity">
    <text evidence="2">Belongs to the mab-21 family.</text>
</comment>
<dbReference type="Gene3D" id="1.10.1410.40">
    <property type="match status" value="1"/>
</dbReference>
<accession>A0ABN8LX02</accession>
<dbReference type="Pfam" id="PF20266">
    <property type="entry name" value="Mab-21_C"/>
    <property type="match status" value="1"/>
</dbReference>
<dbReference type="PANTHER" id="PTHR10656:SF70">
    <property type="entry name" value="PROTEIN MAB-21-RELATED"/>
    <property type="match status" value="1"/>
</dbReference>
<gene>
    <name evidence="6" type="ORF">PEVE_00006369</name>
</gene>
<dbReference type="SMART" id="SM01265">
    <property type="entry name" value="Mab-21"/>
    <property type="match status" value="1"/>
</dbReference>
<dbReference type="Pfam" id="PF03281">
    <property type="entry name" value="Mab-21"/>
    <property type="match status" value="1"/>
</dbReference>